<dbReference type="EMBL" id="JABRWJ010000001">
    <property type="protein sequence ID" value="NRF66120.1"/>
    <property type="molecule type" value="Genomic_DNA"/>
</dbReference>
<comment type="caution">
    <text evidence="1">The sequence shown here is derived from an EMBL/GenBank/DDBJ whole genome shotgun (WGS) entry which is preliminary data.</text>
</comment>
<reference evidence="1 2" key="1">
    <citation type="submission" date="2020-05" db="EMBL/GenBank/DDBJ databases">
        <title>Aquincola sp. isolate from soil.</title>
        <authorList>
            <person name="Han J."/>
            <person name="Kim D.-U."/>
        </authorList>
    </citation>
    <scope>NUCLEOTIDE SEQUENCE [LARGE SCALE GENOMIC DNA]</scope>
    <source>
        <strain evidence="1 2">S2</strain>
    </source>
</reference>
<keyword evidence="2" id="KW-1185">Reference proteome</keyword>
<dbReference type="Proteomes" id="UP000737171">
    <property type="component" value="Unassembled WGS sequence"/>
</dbReference>
<name>A0ABX2EB64_9BURK</name>
<protein>
    <submittedName>
        <fullName evidence="1">Uncharacterized protein</fullName>
    </submittedName>
</protein>
<evidence type="ECO:0000313" key="2">
    <source>
        <dbReference type="Proteomes" id="UP000737171"/>
    </source>
</evidence>
<organism evidence="1 2">
    <name type="scientific">Pseudaquabacterium terrae</name>
    <dbReference type="NCBI Taxonomy" id="2732868"/>
    <lineage>
        <taxon>Bacteria</taxon>
        <taxon>Pseudomonadati</taxon>
        <taxon>Pseudomonadota</taxon>
        <taxon>Betaproteobacteria</taxon>
        <taxon>Burkholderiales</taxon>
        <taxon>Sphaerotilaceae</taxon>
        <taxon>Pseudaquabacterium</taxon>
    </lineage>
</organism>
<sequence>MKIQEAPTAGSMLHDVLGQLAAEVAEPLTRALERVRALAAGETLDARQLQALHDEVARARRIGILGQQIARLASGGVRQVPEPTDLCAMLDELLDEHRRDAAPGAREVRATLGPAAVVTDTGLTGALLRALLEWCDDSALTPIELRLDARPSSAQANLLCRFTRKPRAPGTAEPLSWQLMHFAAAALSARLTLEEDHASTTLSLQFERLVALAGHAEPSASDARLLAGCQLLVLAPDRDMRNQVRLAVQGLDLLVDYVASVDAACDYCADGLPQAVVYASTLSGAPLERLRRRLHSEVGAPPFIEITPQGHGFEPLRPGDEAVARVGLDGLAQALPAALVIELTRRR</sequence>
<proteinExistence type="predicted"/>
<evidence type="ECO:0000313" key="1">
    <source>
        <dbReference type="EMBL" id="NRF66120.1"/>
    </source>
</evidence>
<dbReference type="RefSeq" id="WP_173120754.1">
    <property type="nucleotide sequence ID" value="NZ_JABRWJ010000001.1"/>
</dbReference>
<accession>A0ABX2EB64</accession>
<gene>
    <name evidence="1" type="ORF">HLB44_03915</name>
</gene>